<dbReference type="EMBL" id="BMCS01000003">
    <property type="protein sequence ID" value="GGF43566.1"/>
    <property type="molecule type" value="Genomic_DNA"/>
</dbReference>
<gene>
    <name evidence="3" type="ORF">GCM10007298_44080</name>
</gene>
<dbReference type="Proteomes" id="UP000632454">
    <property type="component" value="Unassembled WGS sequence"/>
</dbReference>
<dbReference type="PANTHER" id="PTHR43048:SF3">
    <property type="entry name" value="METHYLMALONYL-COA EPIMERASE, MITOCHONDRIAL"/>
    <property type="match status" value="1"/>
</dbReference>
<dbReference type="CDD" id="cd06587">
    <property type="entry name" value="VOC"/>
    <property type="match status" value="1"/>
</dbReference>
<dbReference type="PANTHER" id="PTHR43048">
    <property type="entry name" value="METHYLMALONYL-COA EPIMERASE"/>
    <property type="match status" value="1"/>
</dbReference>
<reference evidence="4" key="1">
    <citation type="journal article" date="2019" name="Int. J. Syst. Evol. Microbiol.">
        <title>The Global Catalogue of Microorganisms (GCM) 10K type strain sequencing project: providing services to taxonomists for standard genome sequencing and annotation.</title>
        <authorList>
            <consortium name="The Broad Institute Genomics Platform"/>
            <consortium name="The Broad Institute Genome Sequencing Center for Infectious Disease"/>
            <person name="Wu L."/>
            <person name="Ma J."/>
        </authorList>
    </citation>
    <scope>NUCLEOTIDE SEQUENCE [LARGE SCALE GENOMIC DNA]</scope>
    <source>
        <strain evidence="4">CCM 7855</strain>
    </source>
</reference>
<dbReference type="InterPro" id="IPR051785">
    <property type="entry name" value="MMCE/EMCE_epimerase"/>
</dbReference>
<dbReference type="InterPro" id="IPR004360">
    <property type="entry name" value="Glyas_Fos-R_dOase_dom"/>
</dbReference>
<comment type="caution">
    <text evidence="3">The sequence shown here is derived from an EMBL/GenBank/DDBJ whole genome shotgun (WGS) entry which is preliminary data.</text>
</comment>
<accession>A0ABQ1V821</accession>
<dbReference type="PROSITE" id="PS51819">
    <property type="entry name" value="VOC"/>
    <property type="match status" value="1"/>
</dbReference>
<evidence type="ECO:0000313" key="3">
    <source>
        <dbReference type="EMBL" id="GGF43566.1"/>
    </source>
</evidence>
<evidence type="ECO:0000313" key="4">
    <source>
        <dbReference type="Proteomes" id="UP000632454"/>
    </source>
</evidence>
<evidence type="ECO:0000256" key="1">
    <source>
        <dbReference type="ARBA" id="ARBA00022723"/>
    </source>
</evidence>
<keyword evidence="4" id="KW-1185">Reference proteome</keyword>
<name>A0ABQ1V821_9NOCA</name>
<keyword evidence="1" id="KW-0479">Metal-binding</keyword>
<evidence type="ECO:0000259" key="2">
    <source>
        <dbReference type="PROSITE" id="PS51819"/>
    </source>
</evidence>
<dbReference type="RefSeq" id="WP_188492960.1">
    <property type="nucleotide sequence ID" value="NZ_BMCS01000003.1"/>
</dbReference>
<dbReference type="SUPFAM" id="SSF54593">
    <property type="entry name" value="Glyoxalase/Bleomycin resistance protein/Dihydroxybiphenyl dioxygenase"/>
    <property type="match status" value="1"/>
</dbReference>
<dbReference type="InterPro" id="IPR029068">
    <property type="entry name" value="Glyas_Bleomycin-R_OHBP_Dase"/>
</dbReference>
<feature type="domain" description="VOC" evidence="2">
    <location>
        <begin position="5"/>
        <end position="145"/>
    </location>
</feature>
<dbReference type="Pfam" id="PF00903">
    <property type="entry name" value="Glyoxalase"/>
    <property type="match status" value="1"/>
</dbReference>
<dbReference type="Gene3D" id="3.10.180.10">
    <property type="entry name" value="2,3-Dihydroxybiphenyl 1,2-Dioxygenase, domain 1"/>
    <property type="match status" value="1"/>
</dbReference>
<organism evidence="3 4">
    <name type="scientific">Williamsia phyllosphaerae</name>
    <dbReference type="NCBI Taxonomy" id="885042"/>
    <lineage>
        <taxon>Bacteria</taxon>
        <taxon>Bacillati</taxon>
        <taxon>Actinomycetota</taxon>
        <taxon>Actinomycetes</taxon>
        <taxon>Mycobacteriales</taxon>
        <taxon>Nocardiaceae</taxon>
        <taxon>Williamsia</taxon>
    </lineage>
</organism>
<dbReference type="InterPro" id="IPR037523">
    <property type="entry name" value="VOC_core"/>
</dbReference>
<sequence length="152" mass="16933">MAIQSWSHIGICCSDLDRSTAFYVNVLGFRELFTMDLGPEFAATMEIDGQFTSRMLARPDMRLELVRWTAPEGMGERERRPMNQFGFTHLAFRVEAIDDLWELAEEHGGTAQRHTVSRMEGAGGSVTGAVYLTDPDGVRIECMAGVPDLSTL</sequence>
<proteinExistence type="predicted"/>
<protein>
    <recommendedName>
        <fullName evidence="2">VOC domain-containing protein</fullName>
    </recommendedName>
</protein>